<dbReference type="Pfam" id="PF00098">
    <property type="entry name" value="zf-CCHC"/>
    <property type="match status" value="1"/>
</dbReference>
<protein>
    <recommendedName>
        <fullName evidence="2">CCHC-type domain-containing protein</fullName>
    </recommendedName>
</protein>
<evidence type="ECO:0000256" key="1">
    <source>
        <dbReference type="PROSITE-ProRule" id="PRU00047"/>
    </source>
</evidence>
<sequence length="373" mass="41905">MAVTCIRKLYLRYGGIVRHGHHKSYSVHSEYVAKMVDFKRRSVLYQSGISNRWEAMEARLRRIEELVVPDPKPFAGERSAKELVGHGNIFSGGKGARCGESVYHEVLKKELKDQFLPCNTSWIAREFLRNFKHTGTVCEFVKEFRSLMLDVRVEDLETGNRGSYEDCSRVSSAGDVGHLCSFSGSVGKTRAYEDCIIDLASGGNVVRHGHHKLYSVHSEYVKMTVNSKGGSVPYKPEQPPSVGLIQQISAPQEIIKNLKMRVKEKLPQFVEKGLSNKISCLTDVVDFKLEALRAVAQTELRRQGVKDLPLAIAAVDRLDDFKVANDPKQRNDDSGEGNEEFERSRADCFICGNLEHRARDCSERGKLNAIVAE</sequence>
<evidence type="ECO:0000259" key="2">
    <source>
        <dbReference type="PROSITE" id="PS50158"/>
    </source>
</evidence>
<reference evidence="3" key="2">
    <citation type="journal article" date="2024" name="Plant">
        <title>Genomic evolution and insights into agronomic trait innovations of Sesamum species.</title>
        <authorList>
            <person name="Miao H."/>
            <person name="Wang L."/>
            <person name="Qu L."/>
            <person name="Liu H."/>
            <person name="Sun Y."/>
            <person name="Le M."/>
            <person name="Wang Q."/>
            <person name="Wei S."/>
            <person name="Zheng Y."/>
            <person name="Lin W."/>
            <person name="Duan Y."/>
            <person name="Cao H."/>
            <person name="Xiong S."/>
            <person name="Wang X."/>
            <person name="Wei L."/>
            <person name="Li C."/>
            <person name="Ma Q."/>
            <person name="Ju M."/>
            <person name="Zhao R."/>
            <person name="Li G."/>
            <person name="Mu C."/>
            <person name="Tian Q."/>
            <person name="Mei H."/>
            <person name="Zhang T."/>
            <person name="Gao T."/>
            <person name="Zhang H."/>
        </authorList>
    </citation>
    <scope>NUCLEOTIDE SEQUENCE</scope>
    <source>
        <strain evidence="3">K16</strain>
    </source>
</reference>
<dbReference type="Proteomes" id="UP001289374">
    <property type="component" value="Unassembled WGS sequence"/>
</dbReference>
<dbReference type="GO" id="GO:0003676">
    <property type="term" value="F:nucleic acid binding"/>
    <property type="evidence" value="ECO:0007669"/>
    <property type="project" value="InterPro"/>
</dbReference>
<keyword evidence="4" id="KW-1185">Reference proteome</keyword>
<dbReference type="InterPro" id="IPR001878">
    <property type="entry name" value="Znf_CCHC"/>
</dbReference>
<dbReference type="PROSITE" id="PS50158">
    <property type="entry name" value="ZF_CCHC"/>
    <property type="match status" value="1"/>
</dbReference>
<accession>A0AAE1X4C2</accession>
<organism evidence="3 4">
    <name type="scientific">Sesamum angolense</name>
    <dbReference type="NCBI Taxonomy" id="2727404"/>
    <lineage>
        <taxon>Eukaryota</taxon>
        <taxon>Viridiplantae</taxon>
        <taxon>Streptophyta</taxon>
        <taxon>Embryophyta</taxon>
        <taxon>Tracheophyta</taxon>
        <taxon>Spermatophyta</taxon>
        <taxon>Magnoliopsida</taxon>
        <taxon>eudicotyledons</taxon>
        <taxon>Gunneridae</taxon>
        <taxon>Pentapetalae</taxon>
        <taxon>asterids</taxon>
        <taxon>lamiids</taxon>
        <taxon>Lamiales</taxon>
        <taxon>Pedaliaceae</taxon>
        <taxon>Sesamum</taxon>
    </lineage>
</organism>
<keyword evidence="1" id="KW-0863">Zinc-finger</keyword>
<reference evidence="3" key="1">
    <citation type="submission" date="2020-06" db="EMBL/GenBank/DDBJ databases">
        <authorList>
            <person name="Li T."/>
            <person name="Hu X."/>
            <person name="Zhang T."/>
            <person name="Song X."/>
            <person name="Zhang H."/>
            <person name="Dai N."/>
            <person name="Sheng W."/>
            <person name="Hou X."/>
            <person name="Wei L."/>
        </authorList>
    </citation>
    <scope>NUCLEOTIDE SEQUENCE</scope>
    <source>
        <strain evidence="3">K16</strain>
        <tissue evidence="3">Leaf</tissue>
    </source>
</reference>
<comment type="caution">
    <text evidence="3">The sequence shown here is derived from an EMBL/GenBank/DDBJ whole genome shotgun (WGS) entry which is preliminary data.</text>
</comment>
<keyword evidence="1" id="KW-0479">Metal-binding</keyword>
<dbReference type="GO" id="GO:0008270">
    <property type="term" value="F:zinc ion binding"/>
    <property type="evidence" value="ECO:0007669"/>
    <property type="project" value="UniProtKB-KW"/>
</dbReference>
<proteinExistence type="predicted"/>
<dbReference type="EMBL" id="JACGWL010000003">
    <property type="protein sequence ID" value="KAK4405068.1"/>
    <property type="molecule type" value="Genomic_DNA"/>
</dbReference>
<dbReference type="InterPro" id="IPR036875">
    <property type="entry name" value="Znf_CCHC_sf"/>
</dbReference>
<keyword evidence="1" id="KW-0862">Zinc</keyword>
<dbReference type="SUPFAM" id="SSF57756">
    <property type="entry name" value="Retrovirus zinc finger-like domains"/>
    <property type="match status" value="1"/>
</dbReference>
<name>A0AAE1X4C2_9LAMI</name>
<evidence type="ECO:0000313" key="3">
    <source>
        <dbReference type="EMBL" id="KAK4405068.1"/>
    </source>
</evidence>
<feature type="domain" description="CCHC-type" evidence="2">
    <location>
        <begin position="348"/>
        <end position="363"/>
    </location>
</feature>
<dbReference type="AlphaFoldDB" id="A0AAE1X4C2"/>
<evidence type="ECO:0000313" key="4">
    <source>
        <dbReference type="Proteomes" id="UP001289374"/>
    </source>
</evidence>
<gene>
    <name evidence="3" type="ORF">Sango_0513300</name>
</gene>